<dbReference type="Proteomes" id="UP000576082">
    <property type="component" value="Unassembled WGS sequence"/>
</dbReference>
<reference evidence="2 3" key="1">
    <citation type="submission" date="2020-04" db="EMBL/GenBank/DDBJ databases">
        <title>Flammeovirga sp. SR4, a novel species isolated from seawater.</title>
        <authorList>
            <person name="Wang X."/>
        </authorList>
    </citation>
    <scope>NUCLEOTIDE SEQUENCE [LARGE SCALE GENOMIC DNA]</scope>
    <source>
        <strain evidence="2 3">ATCC 23126</strain>
    </source>
</reference>
<proteinExistence type="predicted"/>
<sequence length="137" mass="15859">MKQFYQKSLLITLLFICHYSFAQIQNDNYPLLASFYAQGGNFEDKIQLYIVEFRHTSEVQVSVSYDKVSGDLVLKFMDKSGSEHREVLHGYVPQYDSNTPSVITFYKKDEKNKSVSITEYNGGLSVIWNGEEYHMTS</sequence>
<feature type="chain" id="PRO_5031357316" evidence="1">
    <location>
        <begin position="23"/>
        <end position="137"/>
    </location>
</feature>
<protein>
    <submittedName>
        <fullName evidence="2">Uncharacterized protein</fullName>
    </submittedName>
</protein>
<dbReference type="EMBL" id="JABANE010000003">
    <property type="protein sequence ID" value="NME66677.1"/>
    <property type="molecule type" value="Genomic_DNA"/>
</dbReference>
<organism evidence="2 3">
    <name type="scientific">Flammeovirga aprica JL-4</name>
    <dbReference type="NCBI Taxonomy" id="694437"/>
    <lineage>
        <taxon>Bacteria</taxon>
        <taxon>Pseudomonadati</taxon>
        <taxon>Bacteroidota</taxon>
        <taxon>Cytophagia</taxon>
        <taxon>Cytophagales</taxon>
        <taxon>Flammeovirgaceae</taxon>
        <taxon>Flammeovirga</taxon>
    </lineage>
</organism>
<gene>
    <name evidence="2" type="ORF">HHU12_01755</name>
</gene>
<evidence type="ECO:0000313" key="3">
    <source>
        <dbReference type="Proteomes" id="UP000576082"/>
    </source>
</evidence>
<accession>A0A7X9RT16</accession>
<dbReference type="RefSeq" id="WP_169654424.1">
    <property type="nucleotide sequence ID" value="NZ_JABANE010000003.1"/>
</dbReference>
<keyword evidence="1" id="KW-0732">Signal</keyword>
<evidence type="ECO:0000313" key="2">
    <source>
        <dbReference type="EMBL" id="NME66677.1"/>
    </source>
</evidence>
<evidence type="ECO:0000256" key="1">
    <source>
        <dbReference type="SAM" id="SignalP"/>
    </source>
</evidence>
<comment type="caution">
    <text evidence="2">The sequence shown here is derived from an EMBL/GenBank/DDBJ whole genome shotgun (WGS) entry which is preliminary data.</text>
</comment>
<dbReference type="AlphaFoldDB" id="A0A7X9RT16"/>
<name>A0A7X9RT16_9BACT</name>
<feature type="signal peptide" evidence="1">
    <location>
        <begin position="1"/>
        <end position="22"/>
    </location>
</feature>
<keyword evidence="3" id="KW-1185">Reference proteome</keyword>